<dbReference type="Ensembl" id="ENSLACT00000018626.1">
    <property type="protein sequence ID" value="ENSLACP00000018493.1"/>
    <property type="gene ID" value="ENSLACG00000016284.1"/>
</dbReference>
<evidence type="ECO:0000313" key="7">
    <source>
        <dbReference type="Ensembl" id="ENSLACP00000018493.1"/>
    </source>
</evidence>
<evidence type="ECO:0000256" key="3">
    <source>
        <dbReference type="PROSITE-ProRule" id="PRU00047"/>
    </source>
</evidence>
<evidence type="ECO:0000256" key="1">
    <source>
        <dbReference type="ARBA" id="ARBA00010879"/>
    </source>
</evidence>
<feature type="region of interest" description="Disordered" evidence="4">
    <location>
        <begin position="129"/>
        <end position="161"/>
    </location>
</feature>
<evidence type="ECO:0000313" key="8">
    <source>
        <dbReference type="Proteomes" id="UP000008672"/>
    </source>
</evidence>
<dbReference type="InterPro" id="IPR050951">
    <property type="entry name" value="Retrovirus_Pol_polyprotein"/>
</dbReference>
<dbReference type="EC" id="3.1.26.4" evidence="2"/>
<dbReference type="GO" id="GO:0008270">
    <property type="term" value="F:zinc ion binding"/>
    <property type="evidence" value="ECO:0007669"/>
    <property type="project" value="UniProtKB-KW"/>
</dbReference>
<accession>H3B9C2</accession>
<keyword evidence="3" id="KW-0479">Metal-binding</keyword>
<dbReference type="Gene3D" id="3.30.70.270">
    <property type="match status" value="2"/>
</dbReference>
<dbReference type="HOGENOM" id="CLU_000384_9_11_1"/>
<dbReference type="InterPro" id="IPR000477">
    <property type="entry name" value="RT_dom"/>
</dbReference>
<dbReference type="eggNOG" id="KOG0017">
    <property type="taxonomic scope" value="Eukaryota"/>
</dbReference>
<dbReference type="InParanoid" id="H3B9C2"/>
<dbReference type="AlphaFoldDB" id="H3B9C2"/>
<reference evidence="7" key="2">
    <citation type="submission" date="2025-08" db="UniProtKB">
        <authorList>
            <consortium name="Ensembl"/>
        </authorList>
    </citation>
    <scope>IDENTIFICATION</scope>
</reference>
<evidence type="ECO:0000256" key="2">
    <source>
        <dbReference type="ARBA" id="ARBA00012180"/>
    </source>
</evidence>
<dbReference type="InterPro" id="IPR043502">
    <property type="entry name" value="DNA/RNA_pol_sf"/>
</dbReference>
<keyword evidence="8" id="KW-1185">Reference proteome</keyword>
<dbReference type="GO" id="GO:0004523">
    <property type="term" value="F:RNA-DNA hybrid ribonuclease activity"/>
    <property type="evidence" value="ECO:0007669"/>
    <property type="project" value="UniProtKB-EC"/>
</dbReference>
<feature type="domain" description="CCHC-type" evidence="5">
    <location>
        <begin position="111"/>
        <end position="127"/>
    </location>
</feature>
<dbReference type="Proteomes" id="UP000008672">
    <property type="component" value="Unassembled WGS sequence"/>
</dbReference>
<dbReference type="Gene3D" id="3.10.10.10">
    <property type="entry name" value="HIV Type 1 Reverse Transcriptase, subunit A, domain 1"/>
    <property type="match status" value="1"/>
</dbReference>
<evidence type="ECO:0000259" key="6">
    <source>
        <dbReference type="PROSITE" id="PS50878"/>
    </source>
</evidence>
<dbReference type="InterPro" id="IPR043128">
    <property type="entry name" value="Rev_trsase/Diguanyl_cyclase"/>
</dbReference>
<dbReference type="GO" id="GO:0003676">
    <property type="term" value="F:nucleic acid binding"/>
    <property type="evidence" value="ECO:0007669"/>
    <property type="project" value="InterPro"/>
</dbReference>
<dbReference type="GeneTree" id="ENSGT00940000175804"/>
<feature type="domain" description="Reverse transcriptase" evidence="6">
    <location>
        <begin position="345"/>
        <end position="523"/>
    </location>
</feature>
<sequence>KKKELNSRHRKSGKTVGEYVAELRKLLQDCNYGETLMLVCGINDDRIQRRLLSETDLTIDSASKNIKDLLVQSTGAPSATCNAQGSQVKVNKVFRSGGKHSPQECRFKNEKCHNCGVKGHIKKACRNKNKERGDCHNPKDFKSPHGTHHLKEEEDKEDAEEHEAYTMCSMKKSDIPKVAPITVILNVKNKNVQFKLDTACIVTIMNQREYSDLWNSMEVPELETCDISLKTYTGEKVNILGATQITVMYQGKAKELPLVVVTGSGPNLLGRDWGPVYQVTQSSHKTLQDVIAKHEMVFKEELGTLQGTTVKIYIERNATPHYFKPRSVPYATKPKAEAELDCLLKEKMMEPVKFSDWAAPIVPVVKSDDSVRICGDYKLTVNRMSCLKQYPSPKIDDLFAILSGGEQFTKLDMSCAYQQIVVEEDSKKYVTVNTHNGLFRDNRLPLGVSSAPGIFQRTMEGLLQGILQVAVYLDDILVTGLTEVEHLENLEEILNRLEKAGLCLKRSKCTFKAKEVVFLGHKVDATGLHPVKEEVQAIQEAPATKLKSYLGLLNDYNRFLPNLSALLMPLQLPLQKYVKWYWGCVQEKAFEASKK</sequence>
<dbReference type="PANTHER" id="PTHR37984">
    <property type="entry name" value="PROTEIN CBG26694"/>
    <property type="match status" value="1"/>
</dbReference>
<reference evidence="7" key="3">
    <citation type="submission" date="2025-09" db="UniProtKB">
        <authorList>
            <consortium name="Ensembl"/>
        </authorList>
    </citation>
    <scope>IDENTIFICATION</scope>
</reference>
<organism evidence="7 8">
    <name type="scientific">Latimeria chalumnae</name>
    <name type="common">Coelacanth</name>
    <dbReference type="NCBI Taxonomy" id="7897"/>
    <lineage>
        <taxon>Eukaryota</taxon>
        <taxon>Metazoa</taxon>
        <taxon>Chordata</taxon>
        <taxon>Craniata</taxon>
        <taxon>Vertebrata</taxon>
        <taxon>Euteleostomi</taxon>
        <taxon>Coelacanthiformes</taxon>
        <taxon>Coelacanthidae</taxon>
        <taxon>Latimeria</taxon>
    </lineage>
</organism>
<protein>
    <recommendedName>
        <fullName evidence="2">ribonuclease H</fullName>
        <ecNumber evidence="2">3.1.26.4</ecNumber>
    </recommendedName>
</protein>
<dbReference type="PROSITE" id="PS50158">
    <property type="entry name" value="ZF_CCHC"/>
    <property type="match status" value="1"/>
</dbReference>
<keyword evidence="3" id="KW-0863">Zinc-finger</keyword>
<dbReference type="PROSITE" id="PS50878">
    <property type="entry name" value="RT_POL"/>
    <property type="match status" value="1"/>
</dbReference>
<dbReference type="InterPro" id="IPR021109">
    <property type="entry name" value="Peptidase_aspartic_dom_sf"/>
</dbReference>
<dbReference type="SUPFAM" id="SSF56672">
    <property type="entry name" value="DNA/RNA polymerases"/>
    <property type="match status" value="1"/>
</dbReference>
<reference evidence="8" key="1">
    <citation type="submission" date="2011-08" db="EMBL/GenBank/DDBJ databases">
        <title>The draft genome of Latimeria chalumnae.</title>
        <authorList>
            <person name="Di Palma F."/>
            <person name="Alfoldi J."/>
            <person name="Johnson J."/>
            <person name="Berlin A."/>
            <person name="Gnerre S."/>
            <person name="Jaffe D."/>
            <person name="MacCallum I."/>
            <person name="Young S."/>
            <person name="Walker B.J."/>
            <person name="Lander E."/>
            <person name="Lindblad-Toh K."/>
        </authorList>
    </citation>
    <scope>NUCLEOTIDE SEQUENCE [LARGE SCALE GENOMIC DNA]</scope>
    <source>
        <strain evidence="8">Wild caught</strain>
    </source>
</reference>
<dbReference type="EMBL" id="AFYH01068890">
    <property type="status" value="NOT_ANNOTATED_CDS"/>
    <property type="molecule type" value="Genomic_DNA"/>
</dbReference>
<dbReference type="OMA" id="EWTEYHE"/>
<name>H3B9C2_LATCH</name>
<dbReference type="STRING" id="7897.ENSLACP00000018493"/>
<feature type="compositionally biased region" description="Basic and acidic residues" evidence="4">
    <location>
        <begin position="129"/>
        <end position="153"/>
    </location>
</feature>
<dbReference type="CDD" id="cd01647">
    <property type="entry name" value="RT_LTR"/>
    <property type="match status" value="1"/>
</dbReference>
<keyword evidence="3" id="KW-0862">Zinc</keyword>
<dbReference type="Pfam" id="PF00078">
    <property type="entry name" value="RVT_1"/>
    <property type="match status" value="1"/>
</dbReference>
<dbReference type="InterPro" id="IPR001878">
    <property type="entry name" value="Znf_CCHC"/>
</dbReference>
<comment type="similarity">
    <text evidence="1">Belongs to the beta type-B retroviral polymerase family. HERV class-II K(HML-2) pol subfamily.</text>
</comment>
<evidence type="ECO:0000256" key="4">
    <source>
        <dbReference type="SAM" id="MobiDB-lite"/>
    </source>
</evidence>
<proteinExistence type="inferred from homology"/>
<evidence type="ECO:0000259" key="5">
    <source>
        <dbReference type="PROSITE" id="PS50158"/>
    </source>
</evidence>
<dbReference type="PANTHER" id="PTHR37984:SF13">
    <property type="entry name" value="RIBONUCLEASE H"/>
    <property type="match status" value="1"/>
</dbReference>
<dbReference type="SUPFAM" id="SSF50630">
    <property type="entry name" value="Acid proteases"/>
    <property type="match status" value="1"/>
</dbReference>